<keyword evidence="2" id="KW-1185">Reference proteome</keyword>
<gene>
    <name evidence="1" type="ORF">NDU88_003905</name>
</gene>
<name>A0AAV7RGJ4_PLEWA</name>
<evidence type="ECO:0000313" key="1">
    <source>
        <dbReference type="EMBL" id="KAJ1151118.1"/>
    </source>
</evidence>
<accession>A0AAV7RGJ4</accession>
<organism evidence="1 2">
    <name type="scientific">Pleurodeles waltl</name>
    <name type="common">Iberian ribbed newt</name>
    <dbReference type="NCBI Taxonomy" id="8319"/>
    <lineage>
        <taxon>Eukaryota</taxon>
        <taxon>Metazoa</taxon>
        <taxon>Chordata</taxon>
        <taxon>Craniata</taxon>
        <taxon>Vertebrata</taxon>
        <taxon>Euteleostomi</taxon>
        <taxon>Amphibia</taxon>
        <taxon>Batrachia</taxon>
        <taxon>Caudata</taxon>
        <taxon>Salamandroidea</taxon>
        <taxon>Salamandridae</taxon>
        <taxon>Pleurodelinae</taxon>
        <taxon>Pleurodeles</taxon>
    </lineage>
</organism>
<proteinExistence type="predicted"/>
<dbReference type="AlphaFoldDB" id="A0AAV7RGJ4"/>
<evidence type="ECO:0000313" key="2">
    <source>
        <dbReference type="Proteomes" id="UP001066276"/>
    </source>
</evidence>
<sequence>MGPTAPCGSLRQEDQATEVVRGRTRIQLQSQIRVCEQAPGLKRQKGYEVLRYTGYALLRLKEETNISVSEEGIYGLH</sequence>
<protein>
    <submittedName>
        <fullName evidence="1">Uncharacterized protein</fullName>
    </submittedName>
</protein>
<dbReference type="Proteomes" id="UP001066276">
    <property type="component" value="Chromosome 5"/>
</dbReference>
<comment type="caution">
    <text evidence="1">The sequence shown here is derived from an EMBL/GenBank/DDBJ whole genome shotgun (WGS) entry which is preliminary data.</text>
</comment>
<reference evidence="1" key="1">
    <citation type="journal article" date="2022" name="bioRxiv">
        <title>Sequencing and chromosome-scale assembly of the giantPleurodeles waltlgenome.</title>
        <authorList>
            <person name="Brown T."/>
            <person name="Elewa A."/>
            <person name="Iarovenko S."/>
            <person name="Subramanian E."/>
            <person name="Araus A.J."/>
            <person name="Petzold A."/>
            <person name="Susuki M."/>
            <person name="Suzuki K.-i.T."/>
            <person name="Hayashi T."/>
            <person name="Toyoda A."/>
            <person name="Oliveira C."/>
            <person name="Osipova E."/>
            <person name="Leigh N.D."/>
            <person name="Simon A."/>
            <person name="Yun M.H."/>
        </authorList>
    </citation>
    <scope>NUCLEOTIDE SEQUENCE</scope>
    <source>
        <strain evidence="1">20211129_DDA</strain>
        <tissue evidence="1">Liver</tissue>
    </source>
</reference>
<dbReference type="EMBL" id="JANPWB010000009">
    <property type="protein sequence ID" value="KAJ1151118.1"/>
    <property type="molecule type" value="Genomic_DNA"/>
</dbReference>